<dbReference type="PROSITE" id="PS50294">
    <property type="entry name" value="WD_REPEATS_REGION"/>
    <property type="match status" value="1"/>
</dbReference>
<dbReference type="AlphaFoldDB" id="A0AAP0C409"/>
<dbReference type="PANTHER" id="PTHR35046:SF26">
    <property type="entry name" value="RNA-DIRECTED DNA POLYMERASE"/>
    <property type="match status" value="1"/>
</dbReference>
<dbReference type="PROSITE" id="PS50082">
    <property type="entry name" value="WD_REPEATS_2"/>
    <property type="match status" value="1"/>
</dbReference>
<reference evidence="4 5" key="1">
    <citation type="journal article" date="2022" name="Nat. Plants">
        <title>Genomes of leafy and leafless Platanthera orchids illuminate the evolution of mycoheterotrophy.</title>
        <authorList>
            <person name="Li M.H."/>
            <person name="Liu K.W."/>
            <person name="Li Z."/>
            <person name="Lu H.C."/>
            <person name="Ye Q.L."/>
            <person name="Zhang D."/>
            <person name="Wang J.Y."/>
            <person name="Li Y.F."/>
            <person name="Zhong Z.M."/>
            <person name="Liu X."/>
            <person name="Yu X."/>
            <person name="Liu D.K."/>
            <person name="Tu X.D."/>
            <person name="Liu B."/>
            <person name="Hao Y."/>
            <person name="Liao X.Y."/>
            <person name="Jiang Y.T."/>
            <person name="Sun W.H."/>
            <person name="Chen J."/>
            <person name="Chen Y.Q."/>
            <person name="Ai Y."/>
            <person name="Zhai J.W."/>
            <person name="Wu S.S."/>
            <person name="Zhou Z."/>
            <person name="Hsiao Y.Y."/>
            <person name="Wu W.L."/>
            <person name="Chen Y.Y."/>
            <person name="Lin Y.F."/>
            <person name="Hsu J.L."/>
            <person name="Li C.Y."/>
            <person name="Wang Z.W."/>
            <person name="Zhao X."/>
            <person name="Zhong W.Y."/>
            <person name="Ma X.K."/>
            <person name="Ma L."/>
            <person name="Huang J."/>
            <person name="Chen G.Z."/>
            <person name="Huang M.Z."/>
            <person name="Huang L."/>
            <person name="Peng D.H."/>
            <person name="Luo Y.B."/>
            <person name="Zou S.Q."/>
            <person name="Chen S.P."/>
            <person name="Lan S."/>
            <person name="Tsai W.C."/>
            <person name="Van de Peer Y."/>
            <person name="Liu Z.J."/>
        </authorList>
    </citation>
    <scope>NUCLEOTIDE SEQUENCE [LARGE SCALE GENOMIC DNA]</scope>
    <source>
        <strain evidence="4">Lor287</strain>
    </source>
</reference>
<feature type="compositionally biased region" description="Low complexity" evidence="2">
    <location>
        <begin position="241"/>
        <end position="255"/>
    </location>
</feature>
<gene>
    <name evidence="4" type="ORF">KSP39_PZI000366</name>
</gene>
<dbReference type="Pfam" id="PF03732">
    <property type="entry name" value="Retrotrans_gag"/>
    <property type="match status" value="1"/>
</dbReference>
<keyword evidence="1" id="KW-0853">WD repeat</keyword>
<dbReference type="InterPro" id="IPR001680">
    <property type="entry name" value="WD40_rpt"/>
</dbReference>
<dbReference type="SUPFAM" id="SSF50978">
    <property type="entry name" value="WD40 repeat-like"/>
    <property type="match status" value="1"/>
</dbReference>
<accession>A0AAP0C409</accession>
<dbReference type="SMART" id="SM00320">
    <property type="entry name" value="WD40"/>
    <property type="match status" value="1"/>
</dbReference>
<feature type="region of interest" description="Disordered" evidence="2">
    <location>
        <begin position="234"/>
        <end position="281"/>
    </location>
</feature>
<proteinExistence type="predicted"/>
<feature type="domain" description="Retrotransposon gag" evidence="3">
    <location>
        <begin position="140"/>
        <end position="201"/>
    </location>
</feature>
<evidence type="ECO:0000313" key="5">
    <source>
        <dbReference type="Proteomes" id="UP001418222"/>
    </source>
</evidence>
<dbReference type="InterPro" id="IPR036322">
    <property type="entry name" value="WD40_repeat_dom_sf"/>
</dbReference>
<keyword evidence="5" id="KW-1185">Reference proteome</keyword>
<feature type="repeat" description="WD" evidence="1">
    <location>
        <begin position="107"/>
        <end position="139"/>
    </location>
</feature>
<dbReference type="Proteomes" id="UP001418222">
    <property type="component" value="Unassembled WGS sequence"/>
</dbReference>
<evidence type="ECO:0000256" key="1">
    <source>
        <dbReference type="PROSITE-ProRule" id="PRU00221"/>
    </source>
</evidence>
<dbReference type="InterPro" id="IPR005162">
    <property type="entry name" value="Retrotrans_gag_dom"/>
</dbReference>
<name>A0AAP0C409_9ASPA</name>
<dbReference type="PANTHER" id="PTHR35046">
    <property type="entry name" value="ZINC KNUCKLE (CCHC-TYPE) FAMILY PROTEIN"/>
    <property type="match status" value="1"/>
</dbReference>
<protein>
    <recommendedName>
        <fullName evidence="3">Retrotransposon gag domain-containing protein</fullName>
    </recommendedName>
</protein>
<dbReference type="Gene3D" id="2.130.10.10">
    <property type="entry name" value="YVTN repeat-like/Quinoprotein amine dehydrogenase"/>
    <property type="match status" value="1"/>
</dbReference>
<comment type="caution">
    <text evidence="4">The sequence shown here is derived from an EMBL/GenBank/DDBJ whole genome shotgun (WGS) entry which is preliminary data.</text>
</comment>
<dbReference type="InterPro" id="IPR015943">
    <property type="entry name" value="WD40/YVTN_repeat-like_dom_sf"/>
</dbReference>
<dbReference type="EMBL" id="JBBWWQ010000001">
    <property type="protein sequence ID" value="KAK8957371.1"/>
    <property type="molecule type" value="Genomic_DNA"/>
</dbReference>
<organism evidence="4 5">
    <name type="scientific">Platanthera zijinensis</name>
    <dbReference type="NCBI Taxonomy" id="2320716"/>
    <lineage>
        <taxon>Eukaryota</taxon>
        <taxon>Viridiplantae</taxon>
        <taxon>Streptophyta</taxon>
        <taxon>Embryophyta</taxon>
        <taxon>Tracheophyta</taxon>
        <taxon>Spermatophyta</taxon>
        <taxon>Magnoliopsida</taxon>
        <taxon>Liliopsida</taxon>
        <taxon>Asparagales</taxon>
        <taxon>Orchidaceae</taxon>
        <taxon>Orchidoideae</taxon>
        <taxon>Orchideae</taxon>
        <taxon>Orchidinae</taxon>
        <taxon>Platanthera</taxon>
    </lineage>
</organism>
<sequence>MGLVQGVSSITATDIFRVTFFECPYNDEIYSGLVPQKILVSRTCSVQFHTYSASHVRKSRLPAIEKRERAGRKIELEVVGLRLNKRPPLLPASEEILKLRSGGGLVLHGHHNEVWLLAVCHEGKYLASSSNDSSVIIWEAQLRKRYVPHDYLQTLYRRFHNLRQEKATVDEYTDEFLVLQSRLDLREDDDMTVSHYLNGLHYSIQDQLELHDYCDLGEVFSRARRVESLLKRTSGARSTDRSTTCVTTTTTARISDSPHPPITAGNKDPSTSHSKGKEIIGTKPNTGVFRRFKCMEPGYKSSESPRRHFVAIIDSTDGREPEYGVYVNETHPELENEHETEEVIEVEGEQAEHLVCVLKYSLITPSESTEDEYRRHDIFRTTARIKGQFCSIIINSGSMENCVPAHGRHIRA</sequence>
<evidence type="ECO:0000259" key="3">
    <source>
        <dbReference type="Pfam" id="PF03732"/>
    </source>
</evidence>
<evidence type="ECO:0000313" key="4">
    <source>
        <dbReference type="EMBL" id="KAK8957371.1"/>
    </source>
</evidence>
<evidence type="ECO:0000256" key="2">
    <source>
        <dbReference type="SAM" id="MobiDB-lite"/>
    </source>
</evidence>